<sequence>MPSYRVALQRSDGSVLPDAPLTALLHTPVASLAPWRESQNYPGQRHLTGLAYLARSGQHVPFESRLEQFALTRLDHDPATVRVAAQPFLLTWEVEGKVVGHVPDFLVERRRQGPLVLDIKPKAFVDRPDTACAFAATREACDRLSWNYAVWTEPSRPFLHNLRWLSAHHRPPFEHEVYAPLLRALLQDSPRTIGELVGALDPECLVRPVLFHLMWRREVLADLEVLLDDFTPVRLA</sequence>
<comment type="caution">
    <text evidence="1">The sequence shown here is derived from an EMBL/GenBank/DDBJ whole genome shotgun (WGS) entry which is preliminary data.</text>
</comment>
<dbReference type="NCBIfam" id="NF033179">
    <property type="entry name" value="TnsA_like_Actin"/>
    <property type="match status" value="1"/>
</dbReference>
<protein>
    <recommendedName>
        <fullName evidence="3">TnsA-like heteromeric transposase endonuclease subunit</fullName>
    </recommendedName>
</protein>
<dbReference type="InterPro" id="IPR048000">
    <property type="entry name" value="TnsA-like"/>
</dbReference>
<proteinExistence type="predicted"/>
<dbReference type="RefSeq" id="WP_345464229.1">
    <property type="nucleotide sequence ID" value="NZ_BAABRP010000005.1"/>
</dbReference>
<gene>
    <name evidence="1" type="ORF">Dcar01_01841</name>
</gene>
<dbReference type="Proteomes" id="UP001401887">
    <property type="component" value="Unassembled WGS sequence"/>
</dbReference>
<organism evidence="1 2">
    <name type="scientific">Deinococcus carri</name>
    <dbReference type="NCBI Taxonomy" id="1211323"/>
    <lineage>
        <taxon>Bacteria</taxon>
        <taxon>Thermotogati</taxon>
        <taxon>Deinococcota</taxon>
        <taxon>Deinococci</taxon>
        <taxon>Deinococcales</taxon>
        <taxon>Deinococcaceae</taxon>
        <taxon>Deinococcus</taxon>
    </lineage>
</organism>
<accession>A0ABP9W8M5</accession>
<reference evidence="1 2" key="1">
    <citation type="submission" date="2024-02" db="EMBL/GenBank/DDBJ databases">
        <title>Deinococcus carri NBRC 110142.</title>
        <authorList>
            <person name="Ichikawa N."/>
            <person name="Katano-Makiyama Y."/>
            <person name="Hidaka K."/>
        </authorList>
    </citation>
    <scope>NUCLEOTIDE SEQUENCE [LARGE SCALE GENOMIC DNA]</scope>
    <source>
        <strain evidence="1 2">NBRC 110142</strain>
    </source>
</reference>
<name>A0ABP9W8M5_9DEIO</name>
<evidence type="ECO:0008006" key="3">
    <source>
        <dbReference type="Google" id="ProtNLM"/>
    </source>
</evidence>
<keyword evidence="2" id="KW-1185">Reference proteome</keyword>
<evidence type="ECO:0000313" key="2">
    <source>
        <dbReference type="Proteomes" id="UP001401887"/>
    </source>
</evidence>
<evidence type="ECO:0000313" key="1">
    <source>
        <dbReference type="EMBL" id="GAA5513115.1"/>
    </source>
</evidence>
<dbReference type="EMBL" id="BAABRP010000005">
    <property type="protein sequence ID" value="GAA5513115.1"/>
    <property type="molecule type" value="Genomic_DNA"/>
</dbReference>